<dbReference type="AlphaFoldDB" id="Q8H4F7"/>
<reference evidence="4" key="4">
    <citation type="journal article" date="2008" name="Nucleic Acids Res.">
        <title>The rice annotation project database (RAP-DB): 2008 update.</title>
        <authorList>
            <consortium name="The rice annotation project (RAP)"/>
        </authorList>
    </citation>
    <scope>GENOME REANNOTATION</scope>
    <source>
        <strain evidence="4">cv. Nipponbare</strain>
    </source>
</reference>
<name>Q8H4F7_ORYSJ</name>
<reference evidence="4" key="3">
    <citation type="journal article" date="2005" name="Nature">
        <title>The map-based sequence of the rice genome.</title>
        <authorList>
            <consortium name="International rice genome sequencing project (IRGSP)"/>
            <person name="Matsumoto T."/>
            <person name="Wu J."/>
            <person name="Kanamori H."/>
            <person name="Katayose Y."/>
            <person name="Fujisawa M."/>
            <person name="Namiki N."/>
            <person name="Mizuno H."/>
            <person name="Yamamoto K."/>
            <person name="Antonio B.A."/>
            <person name="Baba T."/>
            <person name="Sakata K."/>
            <person name="Nagamura Y."/>
            <person name="Aoki H."/>
            <person name="Arikawa K."/>
            <person name="Arita K."/>
            <person name="Bito T."/>
            <person name="Chiden Y."/>
            <person name="Fujitsuka N."/>
            <person name="Fukunaka R."/>
            <person name="Hamada M."/>
            <person name="Harada C."/>
            <person name="Hayashi A."/>
            <person name="Hijishita S."/>
            <person name="Honda M."/>
            <person name="Hosokawa S."/>
            <person name="Ichikawa Y."/>
            <person name="Idonuma A."/>
            <person name="Iijima M."/>
            <person name="Ikeda M."/>
            <person name="Ikeno M."/>
            <person name="Ito K."/>
            <person name="Ito S."/>
            <person name="Ito T."/>
            <person name="Ito Y."/>
            <person name="Ito Y."/>
            <person name="Iwabuchi A."/>
            <person name="Kamiya K."/>
            <person name="Karasawa W."/>
            <person name="Kurita K."/>
            <person name="Katagiri S."/>
            <person name="Kikuta A."/>
            <person name="Kobayashi H."/>
            <person name="Kobayashi N."/>
            <person name="Machita K."/>
            <person name="Maehara T."/>
            <person name="Masukawa M."/>
            <person name="Mizubayashi T."/>
            <person name="Mukai Y."/>
            <person name="Nagasaki H."/>
            <person name="Nagata Y."/>
            <person name="Naito S."/>
            <person name="Nakashima M."/>
            <person name="Nakama Y."/>
            <person name="Nakamichi Y."/>
            <person name="Nakamura M."/>
            <person name="Meguro A."/>
            <person name="Negishi M."/>
            <person name="Ohta I."/>
            <person name="Ohta T."/>
            <person name="Okamoto M."/>
            <person name="Ono N."/>
            <person name="Saji S."/>
            <person name="Sakaguchi M."/>
            <person name="Sakai K."/>
            <person name="Shibata M."/>
            <person name="Shimokawa T."/>
            <person name="Song J."/>
            <person name="Takazaki Y."/>
            <person name="Terasawa K."/>
            <person name="Tsugane M."/>
            <person name="Tsuji K."/>
            <person name="Ueda S."/>
            <person name="Waki K."/>
            <person name="Yamagata H."/>
            <person name="Yamamoto M."/>
            <person name="Yamamoto S."/>
            <person name="Yamane H."/>
            <person name="Yoshiki S."/>
            <person name="Yoshihara R."/>
            <person name="Yukawa K."/>
            <person name="Zhong H."/>
            <person name="Yano M."/>
            <person name="Yuan Q."/>
            <person name="Ouyang S."/>
            <person name="Liu J."/>
            <person name="Jones K.M."/>
            <person name="Gansberger K."/>
            <person name="Moffat K."/>
            <person name="Hill J."/>
            <person name="Bera J."/>
            <person name="Fadrosh D."/>
            <person name="Jin S."/>
            <person name="Johri S."/>
            <person name="Kim M."/>
            <person name="Overton L."/>
            <person name="Reardon M."/>
            <person name="Tsitrin T."/>
            <person name="Vuong H."/>
            <person name="Weaver B."/>
            <person name="Ciecko A."/>
            <person name="Tallon L."/>
            <person name="Jackson J."/>
            <person name="Pai G."/>
            <person name="Aken S.V."/>
            <person name="Utterback T."/>
            <person name="Reidmuller S."/>
            <person name="Feldblyum T."/>
            <person name="Hsiao J."/>
            <person name="Zismann V."/>
            <person name="Iobst S."/>
            <person name="de Vazeille A.R."/>
            <person name="Buell C.R."/>
            <person name="Ying K."/>
            <person name="Li Y."/>
            <person name="Lu T."/>
            <person name="Huang Y."/>
            <person name="Zhao Q."/>
            <person name="Feng Q."/>
            <person name="Zhang L."/>
            <person name="Zhu J."/>
            <person name="Weng Q."/>
            <person name="Mu J."/>
            <person name="Lu Y."/>
            <person name="Fan D."/>
            <person name="Liu Y."/>
            <person name="Guan J."/>
            <person name="Zhang Y."/>
            <person name="Yu S."/>
            <person name="Liu X."/>
            <person name="Zhang Y."/>
            <person name="Hong G."/>
            <person name="Han B."/>
            <person name="Choisne N."/>
            <person name="Demange N."/>
            <person name="Orjeda G."/>
            <person name="Samain S."/>
            <person name="Cattolico L."/>
            <person name="Pelletier E."/>
            <person name="Couloux A."/>
            <person name="Segurens B."/>
            <person name="Wincker P."/>
            <person name="D'Hont A."/>
            <person name="Scarpelli C."/>
            <person name="Weissenbach J."/>
            <person name="Salanoubat M."/>
            <person name="Quetier F."/>
            <person name="Yu Y."/>
            <person name="Kim H.R."/>
            <person name="Rambo T."/>
            <person name="Currie J."/>
            <person name="Collura K."/>
            <person name="Luo M."/>
            <person name="Yang T."/>
            <person name="Ammiraju J.S.S."/>
            <person name="Engler F."/>
            <person name="Soderlund C."/>
            <person name="Wing R.A."/>
            <person name="Palmer L.E."/>
            <person name="de la Bastide M."/>
            <person name="Spiegel L."/>
            <person name="Nascimento L."/>
            <person name="Zutavern T."/>
            <person name="O'Shaughnessy A."/>
            <person name="Dike S."/>
            <person name="Dedhia N."/>
            <person name="Preston R."/>
            <person name="Balija V."/>
            <person name="McCombie W.R."/>
            <person name="Chow T."/>
            <person name="Chen H."/>
            <person name="Chung M."/>
            <person name="Chen C."/>
            <person name="Shaw J."/>
            <person name="Wu H."/>
            <person name="Hsiao K."/>
            <person name="Chao Y."/>
            <person name="Chu M."/>
            <person name="Cheng C."/>
            <person name="Hour A."/>
            <person name="Lee P."/>
            <person name="Lin S."/>
            <person name="Lin Y."/>
            <person name="Liou J."/>
            <person name="Liu S."/>
            <person name="Hsing Y."/>
            <person name="Raghuvanshi S."/>
            <person name="Mohanty A."/>
            <person name="Bharti A.K."/>
            <person name="Gaur A."/>
            <person name="Gupta V."/>
            <person name="Kumar D."/>
            <person name="Ravi V."/>
            <person name="Vij S."/>
            <person name="Kapur A."/>
            <person name="Khurana P."/>
            <person name="Khurana P."/>
            <person name="Khurana J.P."/>
            <person name="Tyagi A.K."/>
            <person name="Gaikwad K."/>
            <person name="Singh A."/>
            <person name="Dalal V."/>
            <person name="Srivastava S."/>
            <person name="Dixit A."/>
            <person name="Pal A.K."/>
            <person name="Ghazi I.A."/>
            <person name="Yadav M."/>
            <person name="Pandit A."/>
            <person name="Bhargava A."/>
            <person name="Sureshbabu K."/>
            <person name="Batra K."/>
            <person name="Sharma T.R."/>
            <person name="Mohapatra T."/>
            <person name="Singh N.K."/>
            <person name="Messing J."/>
            <person name="Nelson A.B."/>
            <person name="Fuks G."/>
            <person name="Kavchok S."/>
            <person name="Keizer G."/>
            <person name="Linton E."/>
            <person name="Llaca V."/>
            <person name="Song R."/>
            <person name="Tanyolac B."/>
            <person name="Young S."/>
            <person name="Ho-Il K."/>
            <person name="Hahn J.H."/>
            <person name="Sangsakoo G."/>
            <person name="Vanavichit A."/>
            <person name="de Mattos Luiz.A.T."/>
            <person name="Zimmer P.D."/>
            <person name="Malone G."/>
            <person name="Dellagostin O."/>
            <person name="de Oliveira A.C."/>
            <person name="Bevan M."/>
            <person name="Bancroft I."/>
            <person name="Minx P."/>
            <person name="Cordum H."/>
            <person name="Wilson R."/>
            <person name="Cheng Z."/>
            <person name="Jin W."/>
            <person name="Jiang J."/>
            <person name="Leong S.A."/>
            <person name="Iwama H."/>
            <person name="Gojobori T."/>
            <person name="Itoh T."/>
            <person name="Niimura Y."/>
            <person name="Fujii Y."/>
            <person name="Habara T."/>
            <person name="Sakai H."/>
            <person name="Sato Y."/>
            <person name="Wilson G."/>
            <person name="Kumar K."/>
            <person name="McCouch S."/>
            <person name="Juretic N."/>
            <person name="Hoen D."/>
            <person name="Wright S."/>
            <person name="Bruskiewich R."/>
            <person name="Bureau T."/>
            <person name="Miyao A."/>
            <person name="Hirochika H."/>
            <person name="Nishikawa T."/>
            <person name="Kadowaki K."/>
            <person name="Sugiura M."/>
            <person name="Burr B."/>
            <person name="Sasaki T."/>
        </authorList>
    </citation>
    <scope>NUCLEOTIDE SEQUENCE [LARGE SCALE GENOMIC DNA]</scope>
    <source>
        <strain evidence="4">cv. Nipponbare</strain>
    </source>
</reference>
<evidence type="ECO:0000256" key="1">
    <source>
        <dbReference type="SAM" id="MobiDB-lite"/>
    </source>
</evidence>
<evidence type="ECO:0000313" key="2">
    <source>
        <dbReference type="EMBL" id="BAC21433.1"/>
    </source>
</evidence>
<feature type="compositionally biased region" description="Basic and acidic residues" evidence="1">
    <location>
        <begin position="7"/>
        <end position="21"/>
    </location>
</feature>
<dbReference type="EMBL" id="AP004183">
    <property type="protein sequence ID" value="BAC21433.1"/>
    <property type="molecule type" value="Genomic_DNA"/>
</dbReference>
<dbReference type="Proteomes" id="UP000000763">
    <property type="component" value="Chromosome 8"/>
</dbReference>
<feature type="region of interest" description="Disordered" evidence="1">
    <location>
        <begin position="1"/>
        <end position="21"/>
    </location>
</feature>
<proteinExistence type="predicted"/>
<organism evidence="2 4">
    <name type="scientific">Oryza sativa subsp. japonica</name>
    <name type="common">Rice</name>
    <dbReference type="NCBI Taxonomy" id="39947"/>
    <lineage>
        <taxon>Eukaryota</taxon>
        <taxon>Viridiplantae</taxon>
        <taxon>Streptophyta</taxon>
        <taxon>Embryophyta</taxon>
        <taxon>Tracheophyta</taxon>
        <taxon>Spermatophyta</taxon>
        <taxon>Magnoliopsida</taxon>
        <taxon>Liliopsida</taxon>
        <taxon>Poales</taxon>
        <taxon>Poaceae</taxon>
        <taxon>BOP clade</taxon>
        <taxon>Oryzoideae</taxon>
        <taxon>Oryzeae</taxon>
        <taxon>Oryzinae</taxon>
        <taxon>Oryza</taxon>
        <taxon>Oryza sativa</taxon>
    </lineage>
</organism>
<accession>Q8H4F7</accession>
<evidence type="ECO:0000313" key="4">
    <source>
        <dbReference type="Proteomes" id="UP000000763"/>
    </source>
</evidence>
<reference evidence="3" key="2">
    <citation type="submission" date="2002-07" db="EMBL/GenBank/DDBJ databases">
        <title>Oryza sativa nipponbare(GA3) genomic DNA, chromosome 8, BAC clone:OSJNBb0090H20.</title>
        <authorList>
            <person name="Sasaki T."/>
            <person name="Matsumoto T."/>
            <person name="Katayose Y."/>
        </authorList>
    </citation>
    <scope>NUCLEOTIDE SEQUENCE</scope>
</reference>
<gene>
    <name evidence="2" type="primary">OJ1221_H04.143</name>
    <name evidence="3" type="ORF">OSJNBb0090H20.7</name>
</gene>
<evidence type="ECO:0000313" key="3">
    <source>
        <dbReference type="EMBL" id="BAD03732.1"/>
    </source>
</evidence>
<dbReference type="EMBL" id="AP005517">
    <property type="protein sequence ID" value="BAD03732.1"/>
    <property type="molecule type" value="Genomic_DNA"/>
</dbReference>
<reference evidence="2" key="1">
    <citation type="submission" date="2001-09" db="EMBL/GenBank/DDBJ databases">
        <title>Oryza sativa nipponbare(GA3) genomic DNA, chromosome 8, BAC clone:OJ1221_H04.</title>
        <authorList>
            <person name="Sasaki T."/>
            <person name="Matsumoto T."/>
            <person name="Yamamoto K."/>
        </authorList>
    </citation>
    <scope>NUCLEOTIDE SEQUENCE</scope>
</reference>
<sequence length="61" mass="7417">MGIDLGRSTEKRKQDQDRRVYNSRVHECRSSMHTEMAAMAERLHLRHRLRLHHQQVLQLLR</sequence>
<protein>
    <submittedName>
        <fullName evidence="2">Uncharacterized protein</fullName>
    </submittedName>
</protein>